<dbReference type="GO" id="GO:0005737">
    <property type="term" value="C:cytoplasm"/>
    <property type="evidence" value="ECO:0007669"/>
    <property type="project" value="TreeGrafter"/>
</dbReference>
<protein>
    <recommendedName>
        <fullName evidence="4">Peptide methionine sulfoxide reductase MsrA</fullName>
        <shortName evidence="4">Protein-methionine-S-oxide reductase</shortName>
        <ecNumber evidence="4">1.8.4.11</ecNumber>
    </recommendedName>
    <alternativeName>
        <fullName evidence="4">Peptide-methionine (S)-S-oxide reductase</fullName>
        <shortName evidence="4">Peptide Met(O) reductase</shortName>
    </alternativeName>
</protein>
<dbReference type="Proteomes" id="UP000271426">
    <property type="component" value="Chromosome"/>
</dbReference>
<dbReference type="GO" id="GO:0034599">
    <property type="term" value="P:cellular response to oxidative stress"/>
    <property type="evidence" value="ECO:0007669"/>
    <property type="project" value="TreeGrafter"/>
</dbReference>
<comment type="function">
    <text evidence="4">Has an important function as a repair enzyme for proteins that have been inactivated by oxidation. Catalyzes the reversible oxidation-reduction of methionine sulfoxide in proteins to methionine.</text>
</comment>
<dbReference type="OrthoDB" id="4174719at2"/>
<feature type="domain" description="Peptide methionine sulphoxide reductase MsrA" evidence="5">
    <location>
        <begin position="50"/>
        <end position="207"/>
    </location>
</feature>
<keyword evidence="1 4" id="KW-0560">Oxidoreductase</keyword>
<comment type="catalytic activity">
    <reaction evidence="2 4">
        <text>L-methionyl-[protein] + [thioredoxin]-disulfide + H2O = L-methionyl-(S)-S-oxide-[protein] + [thioredoxin]-dithiol</text>
        <dbReference type="Rhea" id="RHEA:14217"/>
        <dbReference type="Rhea" id="RHEA-COMP:10698"/>
        <dbReference type="Rhea" id="RHEA-COMP:10700"/>
        <dbReference type="Rhea" id="RHEA-COMP:12313"/>
        <dbReference type="Rhea" id="RHEA-COMP:12315"/>
        <dbReference type="ChEBI" id="CHEBI:15377"/>
        <dbReference type="ChEBI" id="CHEBI:16044"/>
        <dbReference type="ChEBI" id="CHEBI:29950"/>
        <dbReference type="ChEBI" id="CHEBI:44120"/>
        <dbReference type="ChEBI" id="CHEBI:50058"/>
        <dbReference type="EC" id="1.8.4.11"/>
    </reaction>
</comment>
<comment type="similarity">
    <text evidence="4">Belongs to the MsrA Met sulfoxide reductase family.</text>
</comment>
<dbReference type="AlphaFoldDB" id="A0A3G6IRS3"/>
<accession>A0A3G6IRS3</accession>
<dbReference type="Gene3D" id="3.30.1060.10">
    <property type="entry name" value="Peptide methionine sulphoxide reductase MsrA"/>
    <property type="match status" value="1"/>
</dbReference>
<dbReference type="GO" id="GO:0008113">
    <property type="term" value="F:peptide-methionine (S)-S-oxide reductase activity"/>
    <property type="evidence" value="ECO:0007669"/>
    <property type="project" value="UniProtKB-UniRule"/>
</dbReference>
<feature type="active site" evidence="4">
    <location>
        <position position="56"/>
    </location>
</feature>
<sequence>MGWLFAREPELVDADRALKGGRHPVLEHPRPHAVLGTSLVGPWDEGLRELYVGLGCFWGAEKLFWQMDGVHVTSVGYAGGITENPTYREVCSGRTNHTEIVHIVYDPKQVRFEQLVAAALEAHDPTQGYRQGNDVGTQYRSAIYTQDAQEAEQAAAMVEAYGKRLEQEGYPRITTEVKPLADTPAGRYFLAEDEHQQYLHKNPYGYCPHHSTGVACGPDIAQDGPEDSADH</sequence>
<evidence type="ECO:0000313" key="7">
    <source>
        <dbReference type="Proteomes" id="UP000271426"/>
    </source>
</evidence>
<keyword evidence="7" id="KW-1185">Reference proteome</keyword>
<dbReference type="SUPFAM" id="SSF55068">
    <property type="entry name" value="Peptide methionine sulfoxide reductase"/>
    <property type="match status" value="1"/>
</dbReference>
<reference evidence="6 7" key="1">
    <citation type="submission" date="2018-11" db="EMBL/GenBank/DDBJ databases">
        <authorList>
            <person name="Kleinhagauer T."/>
            <person name="Glaeser S.P."/>
            <person name="Spergser J."/>
            <person name="Ruckert C."/>
            <person name="Kaempfer P."/>
            <person name="Busse H.-J."/>
        </authorList>
    </citation>
    <scope>NUCLEOTIDE SEQUENCE [LARGE SCALE GENOMIC DNA]</scope>
    <source>
        <strain evidence="6 7">812CH</strain>
    </source>
</reference>
<evidence type="ECO:0000259" key="5">
    <source>
        <dbReference type="Pfam" id="PF01625"/>
    </source>
</evidence>
<dbReference type="NCBIfam" id="TIGR00401">
    <property type="entry name" value="msrA"/>
    <property type="match status" value="1"/>
</dbReference>
<comment type="catalytic activity">
    <reaction evidence="3 4">
        <text>[thioredoxin]-disulfide + L-methionine + H2O = L-methionine (S)-S-oxide + [thioredoxin]-dithiol</text>
        <dbReference type="Rhea" id="RHEA:19993"/>
        <dbReference type="Rhea" id="RHEA-COMP:10698"/>
        <dbReference type="Rhea" id="RHEA-COMP:10700"/>
        <dbReference type="ChEBI" id="CHEBI:15377"/>
        <dbReference type="ChEBI" id="CHEBI:29950"/>
        <dbReference type="ChEBI" id="CHEBI:50058"/>
        <dbReference type="ChEBI" id="CHEBI:57844"/>
        <dbReference type="ChEBI" id="CHEBI:58772"/>
        <dbReference type="EC" id="1.8.4.11"/>
    </reaction>
</comment>
<evidence type="ECO:0000313" key="6">
    <source>
        <dbReference type="EMBL" id="AZA08291.1"/>
    </source>
</evidence>
<dbReference type="HAMAP" id="MF_01401">
    <property type="entry name" value="MsrA"/>
    <property type="match status" value="1"/>
</dbReference>
<dbReference type="EC" id="1.8.4.11" evidence="4"/>
<evidence type="ECO:0000256" key="1">
    <source>
        <dbReference type="ARBA" id="ARBA00023002"/>
    </source>
</evidence>
<dbReference type="PANTHER" id="PTHR42799">
    <property type="entry name" value="MITOCHONDRIAL PEPTIDE METHIONINE SULFOXIDE REDUCTASE"/>
    <property type="match status" value="1"/>
</dbReference>
<gene>
    <name evidence="4 6" type="primary">msrA</name>
    <name evidence="6" type="ORF">CPPEL_00715</name>
</gene>
<organism evidence="6 7">
    <name type="scientific">Corynebacterium pseudopelargi</name>
    <dbReference type="NCBI Taxonomy" id="2080757"/>
    <lineage>
        <taxon>Bacteria</taxon>
        <taxon>Bacillati</taxon>
        <taxon>Actinomycetota</taxon>
        <taxon>Actinomycetes</taxon>
        <taxon>Mycobacteriales</taxon>
        <taxon>Corynebacteriaceae</taxon>
        <taxon>Corynebacterium</taxon>
    </lineage>
</organism>
<dbReference type="EMBL" id="CP033898">
    <property type="protein sequence ID" value="AZA08291.1"/>
    <property type="molecule type" value="Genomic_DNA"/>
</dbReference>
<dbReference type="GO" id="GO:0033744">
    <property type="term" value="F:L-methionine:thioredoxin-disulfide S-oxidoreductase activity"/>
    <property type="evidence" value="ECO:0007669"/>
    <property type="project" value="RHEA"/>
</dbReference>
<dbReference type="InterPro" id="IPR036509">
    <property type="entry name" value="Met_Sox_Rdtase_MsrA_sf"/>
</dbReference>
<evidence type="ECO:0000256" key="2">
    <source>
        <dbReference type="ARBA" id="ARBA00047806"/>
    </source>
</evidence>
<evidence type="ECO:0000256" key="4">
    <source>
        <dbReference type="HAMAP-Rule" id="MF_01401"/>
    </source>
</evidence>
<dbReference type="Pfam" id="PF01625">
    <property type="entry name" value="PMSR"/>
    <property type="match status" value="1"/>
</dbReference>
<proteinExistence type="inferred from homology"/>
<dbReference type="PANTHER" id="PTHR42799:SF2">
    <property type="entry name" value="MITOCHONDRIAL PEPTIDE METHIONINE SULFOXIDE REDUCTASE"/>
    <property type="match status" value="1"/>
</dbReference>
<name>A0A3G6IRS3_9CORY</name>
<dbReference type="InterPro" id="IPR050162">
    <property type="entry name" value="MsrA_MetSO_reductase"/>
</dbReference>
<dbReference type="RefSeq" id="WP_123959216.1">
    <property type="nucleotide sequence ID" value="NZ_CP033898.1"/>
</dbReference>
<evidence type="ECO:0000256" key="3">
    <source>
        <dbReference type="ARBA" id="ARBA00048782"/>
    </source>
</evidence>
<dbReference type="KEGG" id="cpso:CPPEL_00715"/>
<dbReference type="InterPro" id="IPR002569">
    <property type="entry name" value="Met_Sox_Rdtase_MsrA_dom"/>
</dbReference>